<feature type="transmembrane region" description="Helical" evidence="1">
    <location>
        <begin position="21"/>
        <end position="42"/>
    </location>
</feature>
<keyword evidence="1" id="KW-0812">Transmembrane</keyword>
<keyword evidence="1" id="KW-0472">Membrane</keyword>
<evidence type="ECO:0000313" key="3">
    <source>
        <dbReference type="EMBL" id="VFK28103.1"/>
    </source>
</evidence>
<gene>
    <name evidence="2" type="ORF">BECKLPF1236A_GA0070988_101497</name>
    <name evidence="3" type="ORF">BECKLPF1236C_GA0070990_1005811</name>
</gene>
<evidence type="ECO:0000256" key="1">
    <source>
        <dbReference type="SAM" id="Phobius"/>
    </source>
</evidence>
<organism evidence="3">
    <name type="scientific">Candidatus Kentrum sp. LPFa</name>
    <dbReference type="NCBI Taxonomy" id="2126335"/>
    <lineage>
        <taxon>Bacteria</taxon>
        <taxon>Pseudomonadati</taxon>
        <taxon>Pseudomonadota</taxon>
        <taxon>Gammaproteobacteria</taxon>
        <taxon>Candidatus Kentrum</taxon>
    </lineage>
</organism>
<dbReference type="EMBL" id="CAADFM010000149">
    <property type="protein sequence ID" value="VFK16558.1"/>
    <property type="molecule type" value="Genomic_DNA"/>
</dbReference>
<accession>A0A450XFN0</accession>
<reference evidence="3" key="1">
    <citation type="submission" date="2019-02" db="EMBL/GenBank/DDBJ databases">
        <authorList>
            <person name="Gruber-Vodicka R. H."/>
            <person name="Seah K. B. B."/>
        </authorList>
    </citation>
    <scope>NUCLEOTIDE SEQUENCE</scope>
    <source>
        <strain evidence="2">BECK_S312</strain>
        <strain evidence="3">BECK_S426</strain>
    </source>
</reference>
<protein>
    <submittedName>
        <fullName evidence="3">Uncharacterized protein</fullName>
    </submittedName>
</protein>
<dbReference type="EMBL" id="CAADFP010000058">
    <property type="protein sequence ID" value="VFK28103.1"/>
    <property type="molecule type" value="Genomic_DNA"/>
</dbReference>
<sequence>MWGGCAFTYLPPNPAKPESRISVYFFSVIPLISGNPVINIILDISYHPFYLIPTFPVGMTEEVLPKKDRENHIFLDPLLCRARDGLCKVFKKIS</sequence>
<evidence type="ECO:0000313" key="2">
    <source>
        <dbReference type="EMBL" id="VFK16558.1"/>
    </source>
</evidence>
<proteinExistence type="predicted"/>
<dbReference type="AlphaFoldDB" id="A0A450XFN0"/>
<name>A0A450XFN0_9GAMM</name>
<keyword evidence="1" id="KW-1133">Transmembrane helix</keyword>